<evidence type="ECO:0000313" key="9">
    <source>
        <dbReference type="Proteomes" id="UP000038040"/>
    </source>
</evidence>
<keyword evidence="3 4" id="KW-0694">RNA-binding</keyword>
<dbReference type="SMART" id="SM00360">
    <property type="entry name" value="RRM"/>
    <property type="match status" value="4"/>
</dbReference>
<dbReference type="InterPro" id="IPR045305">
    <property type="entry name" value="RRM2_I_PABPs"/>
</dbReference>
<evidence type="ECO:0000259" key="6">
    <source>
        <dbReference type="PROSITE" id="PS50102"/>
    </source>
</evidence>
<dbReference type="FunFam" id="3.30.70.330:FF:000091">
    <property type="entry name" value="Polyadenylate-binding protein"/>
    <property type="match status" value="1"/>
</dbReference>
<dbReference type="Gene3D" id="3.30.70.330">
    <property type="match status" value="4"/>
</dbReference>
<dbReference type="InterPro" id="IPR002004">
    <property type="entry name" value="PABP_HYD_C"/>
</dbReference>
<keyword evidence="10" id="KW-1185">Reference proteome</keyword>
<dbReference type="InterPro" id="IPR000504">
    <property type="entry name" value="RRM_dom"/>
</dbReference>
<dbReference type="InterPro" id="IPR012677">
    <property type="entry name" value="Nucleotide-bd_a/b_plait_sf"/>
</dbReference>
<evidence type="ECO:0000256" key="4">
    <source>
        <dbReference type="PROSITE-ProRule" id="PRU00176"/>
    </source>
</evidence>
<dbReference type="InterPro" id="IPR035979">
    <property type="entry name" value="RBD_domain_sf"/>
</dbReference>
<feature type="domain" description="RRM" evidence="6">
    <location>
        <begin position="106"/>
        <end position="183"/>
    </location>
</feature>
<evidence type="ECO:0000313" key="10">
    <source>
        <dbReference type="Proteomes" id="UP000274756"/>
    </source>
</evidence>
<name>A0A0N4UIL9_DRAME</name>
<feature type="domain" description="RRM" evidence="6">
    <location>
        <begin position="18"/>
        <end position="96"/>
    </location>
</feature>
<dbReference type="PROSITE" id="PS50102">
    <property type="entry name" value="RRM"/>
    <property type="match status" value="4"/>
</dbReference>
<evidence type="ECO:0000256" key="2">
    <source>
        <dbReference type="ARBA" id="ARBA00022737"/>
    </source>
</evidence>
<evidence type="ECO:0000259" key="7">
    <source>
        <dbReference type="PROSITE" id="PS51309"/>
    </source>
</evidence>
<reference evidence="8 10" key="2">
    <citation type="submission" date="2018-11" db="EMBL/GenBank/DDBJ databases">
        <authorList>
            <consortium name="Pathogen Informatics"/>
        </authorList>
    </citation>
    <scope>NUCLEOTIDE SEQUENCE [LARGE SCALE GENOMIC DNA]</scope>
</reference>
<evidence type="ECO:0000256" key="3">
    <source>
        <dbReference type="ARBA" id="ARBA00022884"/>
    </source>
</evidence>
<dbReference type="InterPro" id="IPR034364">
    <property type="entry name" value="PABP_RRM1"/>
</dbReference>
<feature type="domain" description="RRM" evidence="6">
    <location>
        <begin position="304"/>
        <end position="381"/>
    </location>
</feature>
<dbReference type="SUPFAM" id="SSF63570">
    <property type="entry name" value="PABC (PABP) domain"/>
    <property type="match status" value="1"/>
</dbReference>
<accession>A0A0N4UIL9</accession>
<gene>
    <name evidence="8" type="ORF">DME_LOCUS10023</name>
</gene>
<dbReference type="EMBL" id="UYYG01001199">
    <property type="protein sequence ID" value="VDN60050.1"/>
    <property type="molecule type" value="Genomic_DNA"/>
</dbReference>
<dbReference type="GO" id="GO:0005737">
    <property type="term" value="C:cytoplasm"/>
    <property type="evidence" value="ECO:0007669"/>
    <property type="project" value="UniProtKB-SubCell"/>
</dbReference>
<dbReference type="Gene3D" id="1.10.1900.10">
    <property type="entry name" value="c-terminal domain of poly(a) binding protein"/>
    <property type="match status" value="1"/>
</dbReference>
<dbReference type="CDD" id="cd12379">
    <property type="entry name" value="RRM2_I_PABPs"/>
    <property type="match status" value="1"/>
</dbReference>
<comment type="function">
    <text evidence="5">Binds the poly(A) tail of mRNA.</text>
</comment>
<feature type="domain" description="PABC" evidence="7">
    <location>
        <begin position="572"/>
        <end position="650"/>
    </location>
</feature>
<evidence type="ECO:0000313" key="8">
    <source>
        <dbReference type="EMBL" id="VDN60050.1"/>
    </source>
</evidence>
<dbReference type="SUPFAM" id="SSF54928">
    <property type="entry name" value="RNA-binding domain, RBD"/>
    <property type="match status" value="2"/>
</dbReference>
<keyword evidence="2" id="KW-0677">Repeat</keyword>
<dbReference type="FunFam" id="3.30.70.330:FF:000003">
    <property type="entry name" value="Polyadenylate-binding protein"/>
    <property type="match status" value="1"/>
</dbReference>
<dbReference type="NCBIfam" id="TIGR01628">
    <property type="entry name" value="PABP-1234"/>
    <property type="match status" value="1"/>
</dbReference>
<dbReference type="STRING" id="318479.A0A0N4UIL9"/>
<dbReference type="GO" id="GO:0003723">
    <property type="term" value="F:RNA binding"/>
    <property type="evidence" value="ECO:0007669"/>
    <property type="project" value="UniProtKB-UniRule"/>
</dbReference>
<protein>
    <recommendedName>
        <fullName evidence="5">Polyadenylate-binding protein</fullName>
        <shortName evidence="5">PABP</shortName>
    </recommendedName>
</protein>
<dbReference type="AlphaFoldDB" id="A0A0N4UIL9"/>
<dbReference type="PANTHER" id="PTHR24012">
    <property type="entry name" value="RNA BINDING PROTEIN"/>
    <property type="match status" value="1"/>
</dbReference>
<evidence type="ECO:0000256" key="1">
    <source>
        <dbReference type="ARBA" id="ARBA00008557"/>
    </source>
</evidence>
<feature type="domain" description="RRM" evidence="6">
    <location>
        <begin position="199"/>
        <end position="278"/>
    </location>
</feature>
<comment type="similarity">
    <text evidence="1 5">Belongs to the polyadenylate-binding protein type-1 family.</text>
</comment>
<dbReference type="InterPro" id="IPR036053">
    <property type="entry name" value="PABP-dom"/>
</dbReference>
<dbReference type="FunFam" id="3.30.70.330:FF:000649">
    <property type="entry name" value="Polyadenylate-binding protein"/>
    <property type="match status" value="1"/>
</dbReference>
<dbReference type="CDD" id="cd12378">
    <property type="entry name" value="RRM1_I_PABPs"/>
    <property type="match status" value="1"/>
</dbReference>
<dbReference type="CDD" id="cd12380">
    <property type="entry name" value="RRM3_I_PABPs"/>
    <property type="match status" value="1"/>
</dbReference>
<dbReference type="OrthoDB" id="19742at2759"/>
<dbReference type="CDD" id="cd12381">
    <property type="entry name" value="RRM4_I_PABPs"/>
    <property type="match status" value="1"/>
</dbReference>
<dbReference type="FunFam" id="3.30.70.330:FF:000021">
    <property type="entry name" value="Polyadenylate-binding protein"/>
    <property type="match status" value="1"/>
</dbReference>
<comment type="subcellular location">
    <subcellularLocation>
        <location evidence="5">Cytoplasm</location>
    </subcellularLocation>
</comment>
<evidence type="ECO:0000313" key="11">
    <source>
        <dbReference type="WBParaSite" id="DME_0000745401-mRNA-1"/>
    </source>
</evidence>
<dbReference type="WBParaSite" id="DME_0000745401-mRNA-1">
    <property type="protein sequence ID" value="DME_0000745401-mRNA-1"/>
    <property type="gene ID" value="DME_0000745401"/>
</dbReference>
<evidence type="ECO:0000256" key="5">
    <source>
        <dbReference type="RuleBase" id="RU362004"/>
    </source>
</evidence>
<dbReference type="Proteomes" id="UP000274756">
    <property type="component" value="Unassembled WGS sequence"/>
</dbReference>
<dbReference type="PROSITE" id="PS51309">
    <property type="entry name" value="PABC"/>
    <property type="match status" value="1"/>
</dbReference>
<dbReference type="Proteomes" id="UP000038040">
    <property type="component" value="Unplaced"/>
</dbReference>
<keyword evidence="5" id="KW-0963">Cytoplasm</keyword>
<organism evidence="9 11">
    <name type="scientific">Dracunculus medinensis</name>
    <name type="common">Guinea worm</name>
    <dbReference type="NCBI Taxonomy" id="318479"/>
    <lineage>
        <taxon>Eukaryota</taxon>
        <taxon>Metazoa</taxon>
        <taxon>Ecdysozoa</taxon>
        <taxon>Nematoda</taxon>
        <taxon>Chromadorea</taxon>
        <taxon>Rhabditida</taxon>
        <taxon>Spirurina</taxon>
        <taxon>Dracunculoidea</taxon>
        <taxon>Dracunculidae</taxon>
        <taxon>Dracunculus</taxon>
    </lineage>
</organism>
<reference evidence="11" key="1">
    <citation type="submission" date="2017-02" db="UniProtKB">
        <authorList>
            <consortium name="WormBaseParasite"/>
        </authorList>
    </citation>
    <scope>IDENTIFICATION</scope>
</reference>
<sequence>MTSVANAGSGVASTYPMASLYVGDLHPDVTEAMLFEKFSTAGPVLSIRVCRDAITRRSLGYAYVNFQQPADAERALDTMNFDVMYGKPIRIMWSQRDPSMRRSGAGNIFIKNLDKSIDNKAIYDTFSMFGNILSCKVANDEDSNSKGYGFVHFETEEDAQKAIDKVNGMLLEGKKVFVGKFQPRAARMREMGETARRFTNVFVKNFADELDKEKLENLFLKFGKITSAAVMIDADGKSKGFGFVAFENPEEAEKAVSEMHEYELPGTDRKLYVCRAQKKNERSAELKRRYEAQKVERMQRYQGVNLYVKNLDDSVDDDILRQNFEAFGKITSAKVMCDDNGRSKGFGFVCFEKPDEATKAVTDMSGKMLCSKPLYVALAQRKEDRKAQLASQYMNRLAQLRMHNANAITGTMYTPGNAGYFVSSAIQGQRAPTFMPAAIPGAQIRGSAPRWSAINASATGYGVQSPYVVQNSAYAQAGRGGGRPTTGVGTTAAIRAQTGQFAGQTQPAQNRGAQAQRMNNAIVQGQLGGARQAQAGKPTHATQQLIYANYSEVTSRGGQITSQQPGIAMPGQDILTTEFLADASPQQQKQILGERIYPLIERIYHGPDVGKITGMMLEMDNSELLMMLENEELLHSKVNEAASVLASSKGDGR</sequence>
<proteinExistence type="inferred from homology"/>
<dbReference type="Pfam" id="PF00076">
    <property type="entry name" value="RRM_1"/>
    <property type="match status" value="4"/>
</dbReference>
<dbReference type="Pfam" id="PF00658">
    <property type="entry name" value="MLLE"/>
    <property type="match status" value="1"/>
</dbReference>
<dbReference type="InterPro" id="IPR006515">
    <property type="entry name" value="PABP_1234"/>
</dbReference>
<dbReference type="SMART" id="SM00517">
    <property type="entry name" value="PolyA"/>
    <property type="match status" value="1"/>
</dbReference>